<evidence type="ECO:0008006" key="4">
    <source>
        <dbReference type="Google" id="ProtNLM"/>
    </source>
</evidence>
<keyword evidence="3" id="KW-1185">Reference proteome</keyword>
<name>A0A9X2YVH9_9FLAO</name>
<keyword evidence="1" id="KW-0732">Signal</keyword>
<reference evidence="2" key="1">
    <citation type="submission" date="2022-10" db="EMBL/GenBank/DDBJ databases">
        <title>Two novel species of Flavobacterium.</title>
        <authorList>
            <person name="Liu Q."/>
            <person name="Xin Y.-H."/>
        </authorList>
    </citation>
    <scope>NUCLEOTIDE SEQUENCE</scope>
    <source>
        <strain evidence="2">LS1R49</strain>
    </source>
</reference>
<proteinExistence type="predicted"/>
<dbReference type="AlphaFoldDB" id="A0A9X2YVH9"/>
<accession>A0A9X2YVH9</accession>
<evidence type="ECO:0000256" key="1">
    <source>
        <dbReference type="SAM" id="SignalP"/>
    </source>
</evidence>
<protein>
    <recommendedName>
        <fullName evidence="4">Lipocalin-like domain-containing protein</fullName>
    </recommendedName>
</protein>
<evidence type="ECO:0000313" key="3">
    <source>
        <dbReference type="Proteomes" id="UP001151079"/>
    </source>
</evidence>
<evidence type="ECO:0000313" key="2">
    <source>
        <dbReference type="EMBL" id="MCV9928593.1"/>
    </source>
</evidence>
<dbReference type="RefSeq" id="WP_264206705.1">
    <property type="nucleotide sequence ID" value="NZ_JAOZEW010000013.1"/>
</dbReference>
<comment type="caution">
    <text evidence="2">The sequence shown here is derived from an EMBL/GenBank/DDBJ whole genome shotgun (WGS) entry which is preliminary data.</text>
</comment>
<dbReference type="EMBL" id="JAOZEW010000013">
    <property type="protein sequence ID" value="MCV9928593.1"/>
    <property type="molecule type" value="Genomic_DNA"/>
</dbReference>
<organism evidence="2 3">
    <name type="scientific">Flavobacterium shii</name>
    <dbReference type="NCBI Taxonomy" id="2987687"/>
    <lineage>
        <taxon>Bacteria</taxon>
        <taxon>Pseudomonadati</taxon>
        <taxon>Bacteroidota</taxon>
        <taxon>Flavobacteriia</taxon>
        <taxon>Flavobacteriales</taxon>
        <taxon>Flavobacteriaceae</taxon>
        <taxon>Flavobacterium</taxon>
    </lineage>
</organism>
<dbReference type="PROSITE" id="PS51257">
    <property type="entry name" value="PROKAR_LIPOPROTEIN"/>
    <property type="match status" value="1"/>
</dbReference>
<sequence>MKNIFKLTLPFMLLLTIISCQKNSASDELNGTWELRHIEGIQVAGVDPNFKAGNGNLFKFEGQNFEKYNDGKKVETGTFTITPEEMPINNRKANYSITFNNKEKTYVSLIENKLILFNGMIAADGTESTYEKK</sequence>
<gene>
    <name evidence="2" type="ORF">OIU83_13070</name>
</gene>
<feature type="chain" id="PRO_5040755108" description="Lipocalin-like domain-containing protein" evidence="1">
    <location>
        <begin position="23"/>
        <end position="133"/>
    </location>
</feature>
<dbReference type="Proteomes" id="UP001151079">
    <property type="component" value="Unassembled WGS sequence"/>
</dbReference>
<feature type="signal peptide" evidence="1">
    <location>
        <begin position="1"/>
        <end position="22"/>
    </location>
</feature>